<comment type="similarity">
    <text evidence="1">Belongs to the bacterial ring-hydroxylating dioxygenase beta subunit family.</text>
</comment>
<dbReference type="EMBL" id="JXQQ01000010">
    <property type="protein sequence ID" value="KIQ35412.1"/>
    <property type="molecule type" value="Genomic_DNA"/>
</dbReference>
<dbReference type="GO" id="GO:0016491">
    <property type="term" value="F:oxidoreductase activity"/>
    <property type="evidence" value="ECO:0007669"/>
    <property type="project" value="UniProtKB-KW"/>
</dbReference>
<gene>
    <name evidence="3" type="ORF">RT97_06095</name>
</gene>
<dbReference type="GO" id="GO:0019380">
    <property type="term" value="P:3-phenylpropionate catabolic process"/>
    <property type="evidence" value="ECO:0007669"/>
    <property type="project" value="TreeGrafter"/>
</dbReference>
<dbReference type="InterPro" id="IPR032710">
    <property type="entry name" value="NTF2-like_dom_sf"/>
</dbReference>
<dbReference type="RefSeq" id="WP_042577837.1">
    <property type="nucleotide sequence ID" value="NZ_JXQQ01000010.1"/>
</dbReference>
<evidence type="ECO:0000256" key="2">
    <source>
        <dbReference type="ARBA" id="ARBA00023002"/>
    </source>
</evidence>
<evidence type="ECO:0008006" key="5">
    <source>
        <dbReference type="Google" id="ProtNLM"/>
    </source>
</evidence>
<comment type="caution">
    <text evidence="3">The sequence shown here is derived from an EMBL/GenBank/DDBJ whole genome shotgun (WGS) entry which is preliminary data.</text>
</comment>
<dbReference type="SUPFAM" id="SSF54427">
    <property type="entry name" value="NTF2-like"/>
    <property type="match status" value="1"/>
</dbReference>
<accession>A0A0D0LB11</accession>
<evidence type="ECO:0000256" key="1">
    <source>
        <dbReference type="ARBA" id="ARBA00009570"/>
    </source>
</evidence>
<dbReference type="Proteomes" id="UP000032067">
    <property type="component" value="Unassembled WGS sequence"/>
</dbReference>
<dbReference type="PANTHER" id="PTHR41534:SF1">
    <property type="entry name" value="BLR3401 PROTEIN"/>
    <property type="match status" value="1"/>
</dbReference>
<sequence length="157" mass="18189">MSVPECVELIYREALLLDEGRYEEWLKLFSPSGRYWVPLSKSQAEGDSQLSIADEDMNLLRLRIERLASGRAHSQQPPSSMQHVLQQPMLGEQITDVDTLVFRTAFNYSECRQDDVVVLHGHYVHRLVRLDGQWRIELKRVNLVNAASRLPMIQLFP</sequence>
<keyword evidence="2" id="KW-0560">Oxidoreductase</keyword>
<dbReference type="Pfam" id="PF00866">
    <property type="entry name" value="Ring_hydroxyl_B"/>
    <property type="match status" value="1"/>
</dbReference>
<organism evidence="3 4">
    <name type="scientific">Variovorax paradoxus</name>
    <dbReference type="NCBI Taxonomy" id="34073"/>
    <lineage>
        <taxon>Bacteria</taxon>
        <taxon>Pseudomonadati</taxon>
        <taxon>Pseudomonadota</taxon>
        <taxon>Betaproteobacteria</taxon>
        <taxon>Burkholderiales</taxon>
        <taxon>Comamonadaceae</taxon>
        <taxon>Variovorax</taxon>
    </lineage>
</organism>
<dbReference type="Gene3D" id="3.10.450.50">
    <property type="match status" value="1"/>
</dbReference>
<evidence type="ECO:0000313" key="4">
    <source>
        <dbReference type="Proteomes" id="UP000032067"/>
    </source>
</evidence>
<evidence type="ECO:0000313" key="3">
    <source>
        <dbReference type="EMBL" id="KIQ35412.1"/>
    </source>
</evidence>
<dbReference type="PANTHER" id="PTHR41534">
    <property type="entry name" value="BLR3401 PROTEIN"/>
    <property type="match status" value="1"/>
</dbReference>
<dbReference type="InterPro" id="IPR000391">
    <property type="entry name" value="Rng_hydr_dOase-bsu"/>
</dbReference>
<name>A0A0D0LB11_VARPD</name>
<protein>
    <recommendedName>
        <fullName evidence="5">Aromatic-ring-hydroxylating dioxygenase subunit beta</fullName>
    </recommendedName>
</protein>
<dbReference type="OrthoDB" id="7062869at2"/>
<proteinExistence type="inferred from homology"/>
<reference evidence="3 4" key="1">
    <citation type="submission" date="2014-12" db="EMBL/GenBank/DDBJ databases">
        <title>16Stimator: statistical estimation of ribosomal gene copy numbers from draft genome assemblies.</title>
        <authorList>
            <person name="Perisin M.A."/>
            <person name="Vetter M."/>
            <person name="Gilbert J.A."/>
            <person name="Bergelson J."/>
        </authorList>
    </citation>
    <scope>NUCLEOTIDE SEQUENCE [LARGE SCALE GENOMIC DNA]</scope>
    <source>
        <strain evidence="3 4">MEDvA23</strain>
    </source>
</reference>
<dbReference type="AlphaFoldDB" id="A0A0D0LB11"/>